<dbReference type="Proteomes" id="UP001218218">
    <property type="component" value="Unassembled WGS sequence"/>
</dbReference>
<name>A0AAD7F2H3_9AGAR</name>
<dbReference type="AlphaFoldDB" id="A0AAD7F2H3"/>
<accession>A0AAD7F2H3</accession>
<evidence type="ECO:0000313" key="2">
    <source>
        <dbReference type="Proteomes" id="UP001218218"/>
    </source>
</evidence>
<comment type="caution">
    <text evidence="1">The sequence shown here is derived from an EMBL/GenBank/DDBJ whole genome shotgun (WGS) entry which is preliminary data.</text>
</comment>
<protein>
    <submittedName>
        <fullName evidence="1">Uncharacterized protein</fullName>
    </submittedName>
</protein>
<evidence type="ECO:0000313" key="1">
    <source>
        <dbReference type="EMBL" id="KAJ7362460.1"/>
    </source>
</evidence>
<sequence>MATKFSTLQNNYKYNVAASALLFSNPYNKALRVEVPDLGKEFSDSKFIGHDPEGTLYYNDLDSFDTSRKNVNYKVEKVDQGPGAAPLVNIKFYHQTVQECHAEFLAEDPTGSVTAMGMDGYTYHGSWSDLDICCGTAMIRKYDDETTITVTVGTIHKTATIKDTSGYLHGKSVDVKGNLYFKDLAKLGDGKYASWNDDRVVFYNNNMYSTDFTAYVRIFLKLSFIPFKYSTNDLGIKDADTSIFTSVSWA</sequence>
<organism evidence="1 2">
    <name type="scientific">Mycena albidolilacea</name>
    <dbReference type="NCBI Taxonomy" id="1033008"/>
    <lineage>
        <taxon>Eukaryota</taxon>
        <taxon>Fungi</taxon>
        <taxon>Dikarya</taxon>
        <taxon>Basidiomycota</taxon>
        <taxon>Agaricomycotina</taxon>
        <taxon>Agaricomycetes</taxon>
        <taxon>Agaricomycetidae</taxon>
        <taxon>Agaricales</taxon>
        <taxon>Marasmiineae</taxon>
        <taxon>Mycenaceae</taxon>
        <taxon>Mycena</taxon>
    </lineage>
</organism>
<dbReference type="EMBL" id="JARIHO010000004">
    <property type="protein sequence ID" value="KAJ7362460.1"/>
    <property type="molecule type" value="Genomic_DNA"/>
</dbReference>
<keyword evidence="2" id="KW-1185">Reference proteome</keyword>
<proteinExistence type="predicted"/>
<gene>
    <name evidence="1" type="ORF">DFH08DRAFT_950726</name>
</gene>
<reference evidence="1" key="1">
    <citation type="submission" date="2023-03" db="EMBL/GenBank/DDBJ databases">
        <title>Massive genome expansion in bonnet fungi (Mycena s.s.) driven by repeated elements and novel gene families across ecological guilds.</title>
        <authorList>
            <consortium name="Lawrence Berkeley National Laboratory"/>
            <person name="Harder C.B."/>
            <person name="Miyauchi S."/>
            <person name="Viragh M."/>
            <person name="Kuo A."/>
            <person name="Thoen E."/>
            <person name="Andreopoulos B."/>
            <person name="Lu D."/>
            <person name="Skrede I."/>
            <person name="Drula E."/>
            <person name="Henrissat B."/>
            <person name="Morin E."/>
            <person name="Kohler A."/>
            <person name="Barry K."/>
            <person name="LaButti K."/>
            <person name="Morin E."/>
            <person name="Salamov A."/>
            <person name="Lipzen A."/>
            <person name="Mereny Z."/>
            <person name="Hegedus B."/>
            <person name="Baldrian P."/>
            <person name="Stursova M."/>
            <person name="Weitz H."/>
            <person name="Taylor A."/>
            <person name="Grigoriev I.V."/>
            <person name="Nagy L.G."/>
            <person name="Martin F."/>
            <person name="Kauserud H."/>
        </authorList>
    </citation>
    <scope>NUCLEOTIDE SEQUENCE</scope>
    <source>
        <strain evidence="1">CBHHK002</strain>
    </source>
</reference>